<comment type="similarity">
    <text evidence="2 7">Belongs to the Mediator complex subunit 9 family.</text>
</comment>
<dbReference type="InterPro" id="IPR011425">
    <property type="entry name" value="Med9"/>
</dbReference>
<evidence type="ECO:0000256" key="8">
    <source>
        <dbReference type="SAM" id="Coils"/>
    </source>
</evidence>
<evidence type="ECO:0000256" key="6">
    <source>
        <dbReference type="ARBA" id="ARBA00023242"/>
    </source>
</evidence>
<accession>F0XNA8</accession>
<keyword evidence="11" id="KW-1185">Reference proteome</keyword>
<evidence type="ECO:0000256" key="9">
    <source>
        <dbReference type="SAM" id="MobiDB-lite"/>
    </source>
</evidence>
<reference evidence="10 11" key="1">
    <citation type="journal article" date="2011" name="Proc. Natl. Acad. Sci. U.S.A.">
        <title>Genome and transcriptome analyses of the mountain pine beetle-fungal symbiont Grosmannia clavigera, a lodgepole pine pathogen.</title>
        <authorList>
            <person name="DiGuistini S."/>
            <person name="Wang Y."/>
            <person name="Liao N.Y."/>
            <person name="Taylor G."/>
            <person name="Tanguay P."/>
            <person name="Feau N."/>
            <person name="Henrissat B."/>
            <person name="Chan S.K."/>
            <person name="Hesse-Orce U."/>
            <person name="Alamouti S.M."/>
            <person name="Tsui C.K.M."/>
            <person name="Docking R.T."/>
            <person name="Levasseur A."/>
            <person name="Haridas S."/>
            <person name="Robertson G."/>
            <person name="Birol I."/>
            <person name="Holt R.A."/>
            <person name="Marra M.A."/>
            <person name="Hamelin R.C."/>
            <person name="Hirst M."/>
            <person name="Jones S.J.M."/>
            <person name="Bohlmann J."/>
            <person name="Breuil C."/>
        </authorList>
    </citation>
    <scope>NUCLEOTIDE SEQUENCE [LARGE SCALE GENOMIC DNA]</scope>
    <source>
        <strain evidence="11">kw1407 / UAMH 11150</strain>
    </source>
</reference>
<evidence type="ECO:0000256" key="3">
    <source>
        <dbReference type="ARBA" id="ARBA00023015"/>
    </source>
</evidence>
<dbReference type="Pfam" id="PF07544">
    <property type="entry name" value="Med9"/>
    <property type="match status" value="1"/>
</dbReference>
<keyword evidence="4 7" id="KW-0010">Activator</keyword>
<dbReference type="eggNOG" id="ENOG502SW8C">
    <property type="taxonomic scope" value="Eukaryota"/>
</dbReference>
<evidence type="ECO:0000256" key="4">
    <source>
        <dbReference type="ARBA" id="ARBA00023159"/>
    </source>
</evidence>
<dbReference type="AlphaFoldDB" id="F0XNA8"/>
<dbReference type="HOGENOM" id="CLU_2427225_0_0_1"/>
<dbReference type="Proteomes" id="UP000007796">
    <property type="component" value="Unassembled WGS sequence"/>
</dbReference>
<keyword evidence="6 7" id="KW-0539">Nucleus</keyword>
<dbReference type="GO" id="GO:0006357">
    <property type="term" value="P:regulation of transcription by RNA polymerase II"/>
    <property type="evidence" value="ECO:0007669"/>
    <property type="project" value="InterPro"/>
</dbReference>
<organism evidence="11">
    <name type="scientific">Grosmannia clavigera (strain kw1407 / UAMH 11150)</name>
    <name type="common">Blue stain fungus</name>
    <name type="synonym">Graphiocladiella clavigera</name>
    <dbReference type="NCBI Taxonomy" id="655863"/>
    <lineage>
        <taxon>Eukaryota</taxon>
        <taxon>Fungi</taxon>
        <taxon>Dikarya</taxon>
        <taxon>Ascomycota</taxon>
        <taxon>Pezizomycotina</taxon>
        <taxon>Sordariomycetes</taxon>
        <taxon>Sordariomycetidae</taxon>
        <taxon>Ophiostomatales</taxon>
        <taxon>Ophiostomataceae</taxon>
        <taxon>Leptographium</taxon>
    </lineage>
</organism>
<keyword evidence="3 7" id="KW-0805">Transcription regulation</keyword>
<dbReference type="InParanoid" id="F0XNA8"/>
<dbReference type="OrthoDB" id="5414694at2759"/>
<protein>
    <recommendedName>
        <fullName evidence="7">Mediator of RNA polymerase II transcription subunit 9</fullName>
    </recommendedName>
    <alternativeName>
        <fullName evidence="7">Mediator complex subunit 9</fullName>
    </alternativeName>
</protein>
<dbReference type="EMBL" id="GL629795">
    <property type="protein sequence ID" value="EFX00976.1"/>
    <property type="molecule type" value="Genomic_DNA"/>
</dbReference>
<evidence type="ECO:0000256" key="1">
    <source>
        <dbReference type="ARBA" id="ARBA00004123"/>
    </source>
</evidence>
<dbReference type="GO" id="GO:0003712">
    <property type="term" value="F:transcription coregulator activity"/>
    <property type="evidence" value="ECO:0007669"/>
    <property type="project" value="InterPro"/>
</dbReference>
<comment type="subunit">
    <text evidence="7">Component of the Mediator complex.</text>
</comment>
<comment type="function">
    <text evidence="7">Component of the Mediator complex, a coactivator involved in the regulated transcription of nearly all RNA polymerase II-dependent genes. Mediator functions as a bridge to convey information from gene-specific regulatory proteins to the basal RNA polymerase II transcription machinery. Mediator is recruited to promoters by direct interactions with regulatory proteins and serves as a scaffold for the assembly of a functional preinitiation complex with RNA polymerase II and the general transcription factors.</text>
</comment>
<proteinExistence type="inferred from homology"/>
<evidence type="ECO:0000256" key="5">
    <source>
        <dbReference type="ARBA" id="ARBA00023163"/>
    </source>
</evidence>
<gene>
    <name evidence="7" type="primary">MED9</name>
    <name evidence="10" type="ORF">CMQ_2057</name>
</gene>
<evidence type="ECO:0000313" key="10">
    <source>
        <dbReference type="EMBL" id="EFX00976.1"/>
    </source>
</evidence>
<dbReference type="STRING" id="655863.F0XNA8"/>
<dbReference type="GO" id="GO:0016592">
    <property type="term" value="C:mediator complex"/>
    <property type="evidence" value="ECO:0007669"/>
    <property type="project" value="InterPro"/>
</dbReference>
<keyword evidence="8" id="KW-0175">Coiled coil</keyword>
<evidence type="ECO:0000313" key="11">
    <source>
        <dbReference type="Proteomes" id="UP000007796"/>
    </source>
</evidence>
<dbReference type="RefSeq" id="XP_014170458.1">
    <property type="nucleotide sequence ID" value="XM_014314983.1"/>
</dbReference>
<feature type="coiled-coil region" evidence="8">
    <location>
        <begin position="33"/>
        <end position="67"/>
    </location>
</feature>
<comment type="subcellular location">
    <subcellularLocation>
        <location evidence="1 7">Nucleus</location>
    </subcellularLocation>
</comment>
<feature type="region of interest" description="Disordered" evidence="9">
    <location>
        <begin position="68"/>
        <end position="91"/>
    </location>
</feature>
<sequence>MMPLPLPKTFSPDDLEATAELAAIHARDQIRALPDISRTVAEQEAEMQALEARLQKQKAVLGRLREEGARFAQGEQGQQPKLQDGTDSMEM</sequence>
<keyword evidence="5 7" id="KW-0804">Transcription</keyword>
<evidence type="ECO:0000256" key="2">
    <source>
        <dbReference type="ARBA" id="ARBA00008089"/>
    </source>
</evidence>
<evidence type="ECO:0000256" key="7">
    <source>
        <dbReference type="RuleBase" id="RU364145"/>
    </source>
</evidence>
<dbReference type="GeneID" id="25975004"/>
<name>F0XNA8_GROCL</name>